<evidence type="ECO:0000313" key="2">
    <source>
        <dbReference type="Proteomes" id="UP000266615"/>
    </source>
</evidence>
<dbReference type="Proteomes" id="UP000266615">
    <property type="component" value="Unassembled WGS sequence"/>
</dbReference>
<gene>
    <name evidence="1" type="ORF">D3250_10375</name>
</gene>
<dbReference type="InterPro" id="IPR036698">
    <property type="entry name" value="TM1070-like_sf"/>
</dbReference>
<dbReference type="EMBL" id="QYZP01000003">
    <property type="protein sequence ID" value="RJN31243.1"/>
    <property type="molecule type" value="Genomic_DNA"/>
</dbReference>
<dbReference type="InterPro" id="IPR009794">
    <property type="entry name" value="ASRT"/>
</dbReference>
<accession>A0A3A4EZD5</accession>
<dbReference type="Pfam" id="PF07100">
    <property type="entry name" value="ASRT"/>
    <property type="match status" value="1"/>
</dbReference>
<keyword evidence="2" id="KW-1185">Reference proteome</keyword>
<protein>
    <submittedName>
        <fullName evidence="1">Sensory rhodopsin transducer</fullName>
    </submittedName>
</protein>
<evidence type="ECO:0000313" key="1">
    <source>
        <dbReference type="EMBL" id="RJN31243.1"/>
    </source>
</evidence>
<dbReference type="Gene3D" id="2.60.290.11">
    <property type="entry name" value="TM1070-like"/>
    <property type="match status" value="1"/>
</dbReference>
<dbReference type="SUPFAM" id="SSF89232">
    <property type="entry name" value="Hypothetical protein TM1070"/>
    <property type="match status" value="1"/>
</dbReference>
<reference evidence="1 2" key="1">
    <citation type="submission" date="2018-09" db="EMBL/GenBank/DDBJ databases">
        <title>Nesterenkonia natronophila sp. nov., an alkaliphilic actinobacteriume isolated from a soda lake, and emended description of the genus Nesterenkonia.</title>
        <authorList>
            <person name="Menes R.J."/>
            <person name="Iriarte A."/>
        </authorList>
    </citation>
    <scope>NUCLEOTIDE SEQUENCE [LARGE SCALE GENOMIC DNA]</scope>
    <source>
        <strain evidence="1 2">M8</strain>
    </source>
</reference>
<proteinExistence type="predicted"/>
<organism evidence="1 2">
    <name type="scientific">Nesterenkonia natronophila</name>
    <dbReference type="NCBI Taxonomy" id="2174932"/>
    <lineage>
        <taxon>Bacteria</taxon>
        <taxon>Bacillati</taxon>
        <taxon>Actinomycetota</taxon>
        <taxon>Actinomycetes</taxon>
        <taxon>Micrococcales</taxon>
        <taxon>Micrococcaceae</taxon>
        <taxon>Nesterenkonia</taxon>
    </lineage>
</organism>
<name>A0A3A4EZD5_9MICC</name>
<dbReference type="OrthoDB" id="512504at2"/>
<dbReference type="PIRSF" id="PIRSF008711">
    <property type="entry name" value="UCP008711"/>
    <property type="match status" value="1"/>
</dbReference>
<comment type="caution">
    <text evidence="1">The sequence shown here is derived from an EMBL/GenBank/DDBJ whole genome shotgun (WGS) entry which is preliminary data.</text>
</comment>
<dbReference type="AlphaFoldDB" id="A0A3A4EZD5"/>
<dbReference type="RefSeq" id="WP_119903310.1">
    <property type="nucleotide sequence ID" value="NZ_QYZP01000003.1"/>
</dbReference>
<sequence length="135" mass="15040">MAPWSQDSHDAGRALGRRTWVFSAGFAPSQSTGFEPEFTSRNTLCLLNTGQKATCVKLKVYYEEAEPVGPYEILVAAQRVKHQRINDLIEPEAVYLDQPYGLVVESDEPIVAQLYYLDSRNGQLTVSHLNPSALP</sequence>